<keyword evidence="3" id="KW-1185">Reference proteome</keyword>
<accession>A0A6B0R6H5</accession>
<protein>
    <submittedName>
        <fullName evidence="2">Uncharacterized protein</fullName>
    </submittedName>
</protein>
<dbReference type="EMBL" id="VBQZ03000028">
    <property type="protein sequence ID" value="MXQ85789.1"/>
    <property type="molecule type" value="Genomic_DNA"/>
</dbReference>
<dbReference type="Proteomes" id="UP000322234">
    <property type="component" value="Unassembled WGS sequence"/>
</dbReference>
<name>A0A6B0R6H5_9CETA</name>
<feature type="region of interest" description="Disordered" evidence="1">
    <location>
        <begin position="54"/>
        <end position="98"/>
    </location>
</feature>
<proteinExistence type="predicted"/>
<dbReference type="AlphaFoldDB" id="A0A6B0R6H5"/>
<gene>
    <name evidence="2" type="ORF">E5288_WYG016442</name>
</gene>
<reference evidence="2" key="1">
    <citation type="submission" date="2019-10" db="EMBL/GenBank/DDBJ databases">
        <title>The sequence and de novo assembly of the wild yak genome.</title>
        <authorList>
            <person name="Liu Y."/>
        </authorList>
    </citation>
    <scope>NUCLEOTIDE SEQUENCE [LARGE SCALE GENOMIC DNA]</scope>
    <source>
        <strain evidence="2">WY2019</strain>
    </source>
</reference>
<evidence type="ECO:0000256" key="1">
    <source>
        <dbReference type="SAM" id="MobiDB-lite"/>
    </source>
</evidence>
<evidence type="ECO:0000313" key="3">
    <source>
        <dbReference type="Proteomes" id="UP000322234"/>
    </source>
</evidence>
<organism evidence="2 3">
    <name type="scientific">Bos mutus</name>
    <name type="common">wild yak</name>
    <dbReference type="NCBI Taxonomy" id="72004"/>
    <lineage>
        <taxon>Eukaryota</taxon>
        <taxon>Metazoa</taxon>
        <taxon>Chordata</taxon>
        <taxon>Craniata</taxon>
        <taxon>Vertebrata</taxon>
        <taxon>Euteleostomi</taxon>
        <taxon>Mammalia</taxon>
        <taxon>Eutheria</taxon>
        <taxon>Laurasiatheria</taxon>
        <taxon>Artiodactyla</taxon>
        <taxon>Ruminantia</taxon>
        <taxon>Pecora</taxon>
        <taxon>Bovidae</taxon>
        <taxon>Bovinae</taxon>
        <taxon>Bos</taxon>
    </lineage>
</organism>
<evidence type="ECO:0000313" key="2">
    <source>
        <dbReference type="EMBL" id="MXQ85789.1"/>
    </source>
</evidence>
<sequence length="98" mass="10889">MVPISPLLLASLPWEEALGETFLAVPETICFRDPPRVPPARRWLSTYAFRKWNGKMDPDKLMNSKTNDSSIPANTNPPPVSENDHKSVLDSCGQNEGP</sequence>
<comment type="caution">
    <text evidence="2">The sequence shown here is derived from an EMBL/GenBank/DDBJ whole genome shotgun (WGS) entry which is preliminary data.</text>
</comment>
<feature type="compositionally biased region" description="Polar residues" evidence="1">
    <location>
        <begin position="63"/>
        <end position="74"/>
    </location>
</feature>